<dbReference type="AlphaFoldDB" id="A0A6J4KNK5"/>
<accession>A0A6J4KNK5</accession>
<reference evidence="2" key="1">
    <citation type="submission" date="2020-02" db="EMBL/GenBank/DDBJ databases">
        <authorList>
            <person name="Meier V. D."/>
        </authorList>
    </citation>
    <scope>NUCLEOTIDE SEQUENCE</scope>
    <source>
        <strain evidence="2">AVDCRST_MAG93</strain>
    </source>
</reference>
<name>A0A6J4KNK5_9CHLR</name>
<feature type="region of interest" description="Disordered" evidence="1">
    <location>
        <begin position="63"/>
        <end position="82"/>
    </location>
</feature>
<evidence type="ECO:0000313" key="2">
    <source>
        <dbReference type="EMBL" id="CAA9310876.1"/>
    </source>
</evidence>
<feature type="compositionally biased region" description="Polar residues" evidence="1">
    <location>
        <begin position="63"/>
        <end position="73"/>
    </location>
</feature>
<proteinExistence type="predicted"/>
<protein>
    <submittedName>
        <fullName evidence="2">Uncharacterized protein</fullName>
    </submittedName>
</protein>
<organism evidence="2">
    <name type="scientific">uncultured Chloroflexia bacterium</name>
    <dbReference type="NCBI Taxonomy" id="1672391"/>
    <lineage>
        <taxon>Bacteria</taxon>
        <taxon>Bacillati</taxon>
        <taxon>Chloroflexota</taxon>
        <taxon>Chloroflexia</taxon>
        <taxon>environmental samples</taxon>
    </lineage>
</organism>
<sequence>MSKEAIEAFLAQMRERHATEIEAIELPEGTEDYLRERVEVGDEATLTFMLKLSYLMGLHTGFAAQQEQSSDRTGTPPGSLKA</sequence>
<gene>
    <name evidence="2" type="ORF">AVDCRST_MAG93-5214</name>
</gene>
<dbReference type="EMBL" id="CADCTR010001755">
    <property type="protein sequence ID" value="CAA9310876.1"/>
    <property type="molecule type" value="Genomic_DNA"/>
</dbReference>
<evidence type="ECO:0000256" key="1">
    <source>
        <dbReference type="SAM" id="MobiDB-lite"/>
    </source>
</evidence>